<evidence type="ECO:0000256" key="3">
    <source>
        <dbReference type="ARBA" id="ARBA00023315"/>
    </source>
</evidence>
<dbReference type="PANTHER" id="PTHR10434:SF40">
    <property type="entry name" value="1-ACYL-SN-GLYCEROL-3-PHOSPHATE ACYLTRANSFERASE"/>
    <property type="match status" value="1"/>
</dbReference>
<gene>
    <name evidence="5" type="ORF">AA15669_0513</name>
</gene>
<evidence type="ECO:0000313" key="6">
    <source>
        <dbReference type="Proteomes" id="UP001062901"/>
    </source>
</evidence>
<keyword evidence="3 5" id="KW-0012">Acyltransferase</keyword>
<comment type="caution">
    <text evidence="5">The sequence shown here is derived from an EMBL/GenBank/DDBJ whole genome shotgun (WGS) entry which is preliminary data.</text>
</comment>
<dbReference type="SMART" id="SM00563">
    <property type="entry name" value="PlsC"/>
    <property type="match status" value="1"/>
</dbReference>
<feature type="domain" description="Phospholipid/glycerol acyltransferase" evidence="4">
    <location>
        <begin position="77"/>
        <end position="191"/>
    </location>
</feature>
<reference evidence="5" key="1">
    <citation type="submission" date="2013-04" db="EMBL/GenBank/DDBJ databases">
        <title>The genome sequencing project of 58 acetic acid bacteria.</title>
        <authorList>
            <person name="Okamoto-Kainuma A."/>
            <person name="Ishikawa M."/>
            <person name="Umino S."/>
            <person name="Koizumi Y."/>
            <person name="Shiwa Y."/>
            <person name="Yoshikawa H."/>
            <person name="Matsutani M."/>
            <person name="Matsushita K."/>
        </authorList>
    </citation>
    <scope>NUCLEOTIDE SEQUENCE</scope>
    <source>
        <strain evidence="5">DSM 15669</strain>
    </source>
</reference>
<comment type="pathway">
    <text evidence="1">Lipid metabolism.</text>
</comment>
<keyword evidence="2" id="KW-0808">Transferase</keyword>
<evidence type="ECO:0000256" key="2">
    <source>
        <dbReference type="ARBA" id="ARBA00022679"/>
    </source>
</evidence>
<dbReference type="GO" id="GO:0016746">
    <property type="term" value="F:acyltransferase activity"/>
    <property type="evidence" value="ECO:0007669"/>
    <property type="project" value="UniProtKB-KW"/>
</dbReference>
<evidence type="ECO:0000313" key="5">
    <source>
        <dbReference type="EMBL" id="GBQ05548.1"/>
    </source>
</evidence>
<keyword evidence="6" id="KW-1185">Reference proteome</keyword>
<protein>
    <submittedName>
        <fullName evidence="5">1-acyl-sn-glycerol-3-phosphate acyltransferase</fullName>
    </submittedName>
</protein>
<proteinExistence type="predicted"/>
<dbReference type="CDD" id="cd07989">
    <property type="entry name" value="LPLAT_AGPAT-like"/>
    <property type="match status" value="1"/>
</dbReference>
<name>A0ABQ0NX36_9PROT</name>
<dbReference type="EMBL" id="BAQD01000005">
    <property type="protein sequence ID" value="GBQ05548.1"/>
    <property type="molecule type" value="Genomic_DNA"/>
</dbReference>
<evidence type="ECO:0000259" key="4">
    <source>
        <dbReference type="SMART" id="SM00563"/>
    </source>
</evidence>
<evidence type="ECO:0000256" key="1">
    <source>
        <dbReference type="ARBA" id="ARBA00005189"/>
    </source>
</evidence>
<sequence length="250" mass="27986">MQSRMMSLVRGTLFNLYLLLLTLIMGIAAFPIRLSNKDAWALRYAKLWSRAVLWGLRTLCNIRITLTGTEHLPTGPFLIASQHQSFFDGFVWMNAVPLPAYVIKQELTKIPLVGPMLLLSGMIPVNRTGGSQALRTLMERVSHAQERGRQIILFPEGTRTKPGERVSLQNGIVALARQAKTPIIPVATNSGLFWPRSPWRKYPGTLIIAIGEPLPTLRGRMLIPAIEHAWDKLSDTHALPRDRVTQDPPS</sequence>
<dbReference type="SUPFAM" id="SSF69593">
    <property type="entry name" value="Glycerol-3-phosphate (1)-acyltransferase"/>
    <property type="match status" value="1"/>
</dbReference>
<dbReference type="Proteomes" id="UP001062901">
    <property type="component" value="Unassembled WGS sequence"/>
</dbReference>
<organism evidence="5 6">
    <name type="scientific">Saccharibacter floricola DSM 15669</name>
    <dbReference type="NCBI Taxonomy" id="1123227"/>
    <lineage>
        <taxon>Bacteria</taxon>
        <taxon>Pseudomonadati</taxon>
        <taxon>Pseudomonadota</taxon>
        <taxon>Alphaproteobacteria</taxon>
        <taxon>Acetobacterales</taxon>
        <taxon>Acetobacteraceae</taxon>
        <taxon>Saccharibacter</taxon>
    </lineage>
</organism>
<accession>A0ABQ0NX36</accession>
<dbReference type="InterPro" id="IPR002123">
    <property type="entry name" value="Plipid/glycerol_acylTrfase"/>
</dbReference>
<dbReference type="PANTHER" id="PTHR10434">
    <property type="entry name" value="1-ACYL-SN-GLYCEROL-3-PHOSPHATE ACYLTRANSFERASE"/>
    <property type="match status" value="1"/>
</dbReference>
<dbReference type="Pfam" id="PF01553">
    <property type="entry name" value="Acyltransferase"/>
    <property type="match status" value="1"/>
</dbReference>